<reference evidence="2" key="1">
    <citation type="submission" date="2014-12" db="EMBL/GenBank/DDBJ databases">
        <title>Insight into the proteome of Arion vulgaris.</title>
        <authorList>
            <person name="Aradska J."/>
            <person name="Bulat T."/>
            <person name="Smidak R."/>
            <person name="Sarate P."/>
            <person name="Gangsoo J."/>
            <person name="Sialana F."/>
            <person name="Bilban M."/>
            <person name="Lubec G."/>
        </authorList>
    </citation>
    <scope>NUCLEOTIDE SEQUENCE</scope>
    <source>
        <tissue evidence="2">Skin</tissue>
    </source>
</reference>
<feature type="region of interest" description="Disordered" evidence="1">
    <location>
        <begin position="67"/>
        <end position="107"/>
    </location>
</feature>
<sequence length="107" mass="12095">FYDAILIFLAEQSQICNLTHIQLVIPDITAADLAADLIKSYLERVSYSGLESEALATFGQYFGHRLQEKQQNTDSQTRLDTSGSSQSQNFTVERTTTGRPRLKRPRL</sequence>
<gene>
    <name evidence="2" type="primary">ORF43682</name>
</gene>
<organism evidence="2">
    <name type="scientific">Arion vulgaris</name>
    <dbReference type="NCBI Taxonomy" id="1028688"/>
    <lineage>
        <taxon>Eukaryota</taxon>
        <taxon>Metazoa</taxon>
        <taxon>Spiralia</taxon>
        <taxon>Lophotrochozoa</taxon>
        <taxon>Mollusca</taxon>
        <taxon>Gastropoda</taxon>
        <taxon>Heterobranchia</taxon>
        <taxon>Euthyneura</taxon>
        <taxon>Panpulmonata</taxon>
        <taxon>Eupulmonata</taxon>
        <taxon>Stylommatophora</taxon>
        <taxon>Helicina</taxon>
        <taxon>Arionoidea</taxon>
        <taxon>Arionidae</taxon>
        <taxon>Arion</taxon>
    </lineage>
</organism>
<evidence type="ECO:0000313" key="2">
    <source>
        <dbReference type="EMBL" id="CEK61922.1"/>
    </source>
</evidence>
<evidence type="ECO:0000256" key="1">
    <source>
        <dbReference type="SAM" id="MobiDB-lite"/>
    </source>
</evidence>
<protein>
    <submittedName>
        <fullName evidence="2">Uncharacterized protein</fullName>
    </submittedName>
</protein>
<dbReference type="EMBL" id="HACG01015057">
    <property type="protein sequence ID" value="CEK61922.1"/>
    <property type="molecule type" value="Transcribed_RNA"/>
</dbReference>
<accession>A0A0B6Z0L1</accession>
<feature type="compositionally biased region" description="Polar residues" evidence="1">
    <location>
        <begin position="69"/>
        <end position="98"/>
    </location>
</feature>
<feature type="non-terminal residue" evidence="2">
    <location>
        <position position="1"/>
    </location>
</feature>
<dbReference type="AlphaFoldDB" id="A0A0B6Z0L1"/>
<name>A0A0B6Z0L1_9EUPU</name>
<proteinExistence type="predicted"/>